<gene>
    <name evidence="1" type="ORF">AFUS01_LOCUS35052</name>
</gene>
<organism evidence="1 2">
    <name type="scientific">Allacma fusca</name>
    <dbReference type="NCBI Taxonomy" id="39272"/>
    <lineage>
        <taxon>Eukaryota</taxon>
        <taxon>Metazoa</taxon>
        <taxon>Ecdysozoa</taxon>
        <taxon>Arthropoda</taxon>
        <taxon>Hexapoda</taxon>
        <taxon>Collembola</taxon>
        <taxon>Symphypleona</taxon>
        <taxon>Sminthuridae</taxon>
        <taxon>Allacma</taxon>
    </lineage>
</organism>
<name>A0A8J2L458_9HEXA</name>
<dbReference type="EMBL" id="CAJVCH010534453">
    <property type="protein sequence ID" value="CAG7824920.1"/>
    <property type="molecule type" value="Genomic_DNA"/>
</dbReference>
<dbReference type="Pfam" id="PF15929">
    <property type="entry name" value="Myofilin"/>
    <property type="match status" value="1"/>
</dbReference>
<comment type="caution">
    <text evidence="1">The sequence shown here is derived from an EMBL/GenBank/DDBJ whole genome shotgun (WGS) entry which is preliminary data.</text>
</comment>
<sequence>MISMHEPITHKARFWSSYVGALKGTQDMRADDSRRHRRPLSEGFDPFIRLFDDSPFIDDANSRIHAPGYRYQPVSRETYGYSPRYIPSAATERPSRFLASRNVRFDAKGSGEKVCPDKVAISRG</sequence>
<dbReference type="Proteomes" id="UP000708208">
    <property type="component" value="Unassembled WGS sequence"/>
</dbReference>
<protein>
    <submittedName>
        <fullName evidence="1">Uncharacterized protein</fullName>
    </submittedName>
</protein>
<dbReference type="OrthoDB" id="6328862at2759"/>
<accession>A0A8J2L458</accession>
<reference evidence="1" key="1">
    <citation type="submission" date="2021-06" db="EMBL/GenBank/DDBJ databases">
        <authorList>
            <person name="Hodson N. C."/>
            <person name="Mongue J. A."/>
            <person name="Jaron S. K."/>
        </authorList>
    </citation>
    <scope>NUCLEOTIDE SEQUENCE</scope>
</reference>
<evidence type="ECO:0000313" key="1">
    <source>
        <dbReference type="EMBL" id="CAG7824920.1"/>
    </source>
</evidence>
<evidence type="ECO:0000313" key="2">
    <source>
        <dbReference type="Proteomes" id="UP000708208"/>
    </source>
</evidence>
<dbReference type="AlphaFoldDB" id="A0A8J2L458"/>
<dbReference type="InterPro" id="IPR031828">
    <property type="entry name" value="Myofilin"/>
</dbReference>
<proteinExistence type="predicted"/>
<keyword evidence="2" id="KW-1185">Reference proteome</keyword>